<protein>
    <recommendedName>
        <fullName evidence="3 8">Histidinol-phosphatase</fullName>
        <shortName evidence="8">HolPase</shortName>
        <ecNumber evidence="3 8">3.1.3.15</ecNumber>
    </recommendedName>
</protein>
<dbReference type="STRING" id="1215089.BBI08_02110"/>
<evidence type="ECO:0000256" key="8">
    <source>
        <dbReference type="RuleBase" id="RU366003"/>
    </source>
</evidence>
<dbReference type="RefSeq" id="WP_008497195.1">
    <property type="nucleotide sequence ID" value="NZ_CP016537.2"/>
</dbReference>
<dbReference type="OrthoDB" id="9775255at2"/>
<dbReference type="EMBL" id="CP016537">
    <property type="protein sequence ID" value="ANU12700.1"/>
    <property type="molecule type" value="Genomic_DNA"/>
</dbReference>
<dbReference type="KEGG" id="phc:BBI08_02110"/>
<dbReference type="CDD" id="cd12110">
    <property type="entry name" value="PHP_HisPPase_Hisj_like"/>
    <property type="match status" value="1"/>
</dbReference>
<dbReference type="InterPro" id="IPR004013">
    <property type="entry name" value="PHP_dom"/>
</dbReference>
<evidence type="ECO:0000259" key="9">
    <source>
        <dbReference type="Pfam" id="PF02811"/>
    </source>
</evidence>
<dbReference type="Gene3D" id="3.20.20.140">
    <property type="entry name" value="Metal-dependent hydrolases"/>
    <property type="match status" value="1"/>
</dbReference>
<keyword evidence="6 8" id="KW-0368">Histidine biosynthesis</keyword>
<keyword evidence="11" id="KW-1185">Reference proteome</keyword>
<reference evidence="10" key="1">
    <citation type="submission" date="2016-10" db="EMBL/GenBank/DDBJ databases">
        <authorList>
            <person name="de Groot N.N."/>
        </authorList>
    </citation>
    <scope>NUCLEOTIDE SEQUENCE</scope>
    <source>
        <strain evidence="10">DSM 24743</strain>
    </source>
</reference>
<dbReference type="PANTHER" id="PTHR21039">
    <property type="entry name" value="HISTIDINOL PHOSPHATASE-RELATED"/>
    <property type="match status" value="1"/>
</dbReference>
<comment type="similarity">
    <text evidence="2 8">Belongs to the PHP hydrolase family. HisK subfamily.</text>
</comment>
<dbReference type="PANTHER" id="PTHR21039:SF0">
    <property type="entry name" value="HISTIDINOL-PHOSPHATASE"/>
    <property type="match status" value="1"/>
</dbReference>
<evidence type="ECO:0000256" key="2">
    <source>
        <dbReference type="ARBA" id="ARBA00009152"/>
    </source>
</evidence>
<dbReference type="UniPathway" id="UPA00031">
    <property type="reaction ID" value="UER00013"/>
</dbReference>
<dbReference type="SUPFAM" id="SSF89550">
    <property type="entry name" value="PHP domain-like"/>
    <property type="match status" value="1"/>
</dbReference>
<dbReference type="NCBIfam" id="NF005996">
    <property type="entry name" value="PRK08123.1"/>
    <property type="match status" value="1"/>
</dbReference>
<dbReference type="Pfam" id="PF02811">
    <property type="entry name" value="PHP"/>
    <property type="match status" value="1"/>
</dbReference>
<sequence>MRRDGHIHTPFCPHGTKDSTKLYIEKAIKSGFTDISFTEHAPLPANFTDPTPEQDSGMSMTQLSSYVEEINHLKHVYQKDIRIRLGLEVDYIEGFEKETTHFLNDMGPVLDDSILSVHFLQVNDQYFCADFSKEVYTELAEACGSVEAAYQLYYDTLEKSIYADLGQFKPNRIGHPTLIHKFQKAHGEKIDDDKQIRHILQLLKKTGFELDVNGAGYSKPDCLEAYPPLTYLEFAKSLGIPLVFGSDAHSVNGLHKHYDKIYTYLS</sequence>
<name>A0A1C7DM83_9BACL</name>
<evidence type="ECO:0000256" key="7">
    <source>
        <dbReference type="ARBA" id="ARBA00049158"/>
    </source>
</evidence>
<comment type="pathway">
    <text evidence="1 8">Amino-acid biosynthesis; L-histidine biosynthesis; L-histidine from 5-phospho-alpha-D-ribose 1-diphosphate: step 8/9.</text>
</comment>
<dbReference type="EC" id="3.1.3.15" evidence="3 8"/>
<evidence type="ECO:0000256" key="1">
    <source>
        <dbReference type="ARBA" id="ARBA00004970"/>
    </source>
</evidence>
<evidence type="ECO:0000256" key="3">
    <source>
        <dbReference type="ARBA" id="ARBA00013085"/>
    </source>
</evidence>
<dbReference type="GO" id="GO:0000105">
    <property type="term" value="P:L-histidine biosynthetic process"/>
    <property type="evidence" value="ECO:0007669"/>
    <property type="project" value="UniProtKB-UniRule"/>
</dbReference>
<dbReference type="InterPro" id="IPR010140">
    <property type="entry name" value="Histidinol_P_phosphatase_HisJ"/>
</dbReference>
<keyword evidence="5 8" id="KW-0378">Hydrolase</keyword>
<accession>A0A1C7DM83</accession>
<evidence type="ECO:0000256" key="4">
    <source>
        <dbReference type="ARBA" id="ARBA00022605"/>
    </source>
</evidence>
<dbReference type="GO" id="GO:0005737">
    <property type="term" value="C:cytoplasm"/>
    <property type="evidence" value="ECO:0007669"/>
    <property type="project" value="TreeGrafter"/>
</dbReference>
<dbReference type="InterPro" id="IPR016195">
    <property type="entry name" value="Pol/histidinol_Pase-like"/>
</dbReference>
<dbReference type="Proteomes" id="UP000092687">
    <property type="component" value="Chromosome"/>
</dbReference>
<dbReference type="NCBIfam" id="TIGR01856">
    <property type="entry name" value="hisJ_fam"/>
    <property type="match status" value="1"/>
</dbReference>
<proteinExistence type="inferred from homology"/>
<feature type="domain" description="PHP" evidence="9">
    <location>
        <begin position="4"/>
        <end position="213"/>
    </location>
</feature>
<dbReference type="AlphaFoldDB" id="A0A1C7DM83"/>
<evidence type="ECO:0000256" key="6">
    <source>
        <dbReference type="ARBA" id="ARBA00023102"/>
    </source>
</evidence>
<evidence type="ECO:0000313" key="10">
    <source>
        <dbReference type="EMBL" id="ANU12700.1"/>
    </source>
</evidence>
<keyword evidence="4 8" id="KW-0028">Amino-acid biosynthesis</keyword>
<comment type="catalytic activity">
    <reaction evidence="7 8">
        <text>L-histidinol phosphate + H2O = L-histidinol + phosphate</text>
        <dbReference type="Rhea" id="RHEA:14465"/>
        <dbReference type="ChEBI" id="CHEBI:15377"/>
        <dbReference type="ChEBI" id="CHEBI:43474"/>
        <dbReference type="ChEBI" id="CHEBI:57699"/>
        <dbReference type="ChEBI" id="CHEBI:57980"/>
        <dbReference type="EC" id="3.1.3.15"/>
    </reaction>
</comment>
<evidence type="ECO:0000313" key="11">
    <source>
        <dbReference type="Proteomes" id="UP000092687"/>
    </source>
</evidence>
<dbReference type="GO" id="GO:0004401">
    <property type="term" value="F:histidinol-phosphatase activity"/>
    <property type="evidence" value="ECO:0007669"/>
    <property type="project" value="UniProtKB-UniRule"/>
</dbReference>
<gene>
    <name evidence="10" type="ORF">BBI08_02110</name>
</gene>
<organism evidence="10 11">
    <name type="scientific">Planococcus halocryophilus</name>
    <dbReference type="NCBI Taxonomy" id="1215089"/>
    <lineage>
        <taxon>Bacteria</taxon>
        <taxon>Bacillati</taxon>
        <taxon>Bacillota</taxon>
        <taxon>Bacilli</taxon>
        <taxon>Bacillales</taxon>
        <taxon>Caryophanaceae</taxon>
        <taxon>Planococcus</taxon>
    </lineage>
</organism>
<evidence type="ECO:0000256" key="5">
    <source>
        <dbReference type="ARBA" id="ARBA00022801"/>
    </source>
</evidence>